<keyword evidence="4" id="KW-1003">Cell membrane</keyword>
<feature type="transmembrane region" description="Helical" evidence="8">
    <location>
        <begin position="324"/>
        <end position="341"/>
    </location>
</feature>
<accession>I4EJ16</accession>
<feature type="transmembrane region" description="Helical" evidence="8">
    <location>
        <begin position="77"/>
        <end position="94"/>
    </location>
</feature>
<gene>
    <name evidence="9" type="primary">yfiZ</name>
    <name evidence="9" type="ORF">NITHO_3760007</name>
</gene>
<evidence type="ECO:0000256" key="7">
    <source>
        <dbReference type="ARBA" id="ARBA00023136"/>
    </source>
</evidence>
<keyword evidence="10" id="KW-1185">Reference proteome</keyword>
<comment type="caution">
    <text evidence="9">The sequence shown here is derived from an EMBL/GenBank/DDBJ whole genome shotgun (WGS) entry which is preliminary data.</text>
</comment>
<feature type="transmembrane region" description="Helical" evidence="8">
    <location>
        <begin position="106"/>
        <end position="127"/>
    </location>
</feature>
<dbReference type="Gene3D" id="1.10.3470.10">
    <property type="entry name" value="ABC transporter involved in vitamin B12 uptake, BtuC"/>
    <property type="match status" value="1"/>
</dbReference>
<keyword evidence="5 8" id="KW-0812">Transmembrane</keyword>
<dbReference type="GO" id="GO:0033214">
    <property type="term" value="P:siderophore-iron import into cell"/>
    <property type="evidence" value="ECO:0007669"/>
    <property type="project" value="TreeGrafter"/>
</dbReference>
<evidence type="ECO:0000256" key="4">
    <source>
        <dbReference type="ARBA" id="ARBA00022475"/>
    </source>
</evidence>
<evidence type="ECO:0000256" key="5">
    <source>
        <dbReference type="ARBA" id="ARBA00022692"/>
    </source>
</evidence>
<name>I4EJ16_9BACT</name>
<dbReference type="PANTHER" id="PTHR30472">
    <property type="entry name" value="FERRIC ENTEROBACTIN TRANSPORT SYSTEM PERMEASE PROTEIN"/>
    <property type="match status" value="1"/>
</dbReference>
<protein>
    <submittedName>
        <fullName evidence="9">Iron(III) siderophore transport permease</fullName>
    </submittedName>
</protein>
<proteinExistence type="inferred from homology"/>
<evidence type="ECO:0000313" key="10">
    <source>
        <dbReference type="Proteomes" id="UP000004221"/>
    </source>
</evidence>
<keyword evidence="7 8" id="KW-0472">Membrane</keyword>
<dbReference type="OrthoDB" id="9792889at2"/>
<dbReference type="GO" id="GO:0005886">
    <property type="term" value="C:plasma membrane"/>
    <property type="evidence" value="ECO:0007669"/>
    <property type="project" value="UniProtKB-SubCell"/>
</dbReference>
<dbReference type="PANTHER" id="PTHR30472:SF1">
    <property type="entry name" value="FE(3+) DICITRATE TRANSPORT SYSTEM PERMEASE PROTEIN FECC-RELATED"/>
    <property type="match status" value="1"/>
</dbReference>
<sequence length="347" mass="35330">MGQASANVKVPGLRSASASRSPVVGIAIGLVLLALCLSASLAYGSAEIDPSTVVAAFTAFDGSPAHLIVRSVRVPRALIGMSVGACLGVAGAIMQALTRNPLASPGILGINAGAAFMVVGAIFLLGVGSLHGYIWFAFLGAAVTAIAVSALGSAGRRGMTPLKLTLAGAALTAFCSSLMQGILVLNEQTLDQIRFWLGGSVAGRDLGLFLQVLPYMVVGLVAAFSLGKQITTLSLGEEIAKGLGQSTGRVKGLAVAIVVLLAGGSVAIAGPIAFVGLAVPHIARWLAGTDYRWVLPYAAILGAILLLVADLGARFVIHPSEIPVGVMTALIGAPFFIYLIRRGVRQL</sequence>
<dbReference type="SUPFAM" id="SSF81345">
    <property type="entry name" value="ABC transporter involved in vitamin B12 uptake, BtuC"/>
    <property type="match status" value="1"/>
</dbReference>
<dbReference type="EMBL" id="CAGS01000308">
    <property type="protein sequence ID" value="CCF84678.1"/>
    <property type="molecule type" value="Genomic_DNA"/>
</dbReference>
<dbReference type="GO" id="GO:0022857">
    <property type="term" value="F:transmembrane transporter activity"/>
    <property type="evidence" value="ECO:0007669"/>
    <property type="project" value="InterPro"/>
</dbReference>
<dbReference type="InterPro" id="IPR000522">
    <property type="entry name" value="ABC_transptr_permease_BtuC"/>
</dbReference>
<keyword evidence="6 8" id="KW-1133">Transmembrane helix</keyword>
<evidence type="ECO:0000256" key="8">
    <source>
        <dbReference type="SAM" id="Phobius"/>
    </source>
</evidence>
<feature type="transmembrane region" description="Helical" evidence="8">
    <location>
        <begin position="23"/>
        <end position="43"/>
    </location>
</feature>
<comment type="similarity">
    <text evidence="2">Belongs to the binding-protein-dependent transport system permease family. FecCD subfamily.</text>
</comment>
<evidence type="ECO:0000256" key="2">
    <source>
        <dbReference type="ARBA" id="ARBA00007935"/>
    </source>
</evidence>
<dbReference type="RefSeq" id="WP_008479016.1">
    <property type="nucleotide sequence ID" value="NZ_CAGS01000308.1"/>
</dbReference>
<comment type="subcellular location">
    <subcellularLocation>
        <location evidence="1">Cell membrane</location>
        <topology evidence="1">Multi-pass membrane protein</topology>
    </subcellularLocation>
</comment>
<dbReference type="Pfam" id="PF01032">
    <property type="entry name" value="FecCD"/>
    <property type="match status" value="1"/>
</dbReference>
<feature type="transmembrane region" description="Helical" evidence="8">
    <location>
        <begin position="253"/>
        <end position="274"/>
    </location>
</feature>
<organism evidence="9 10">
    <name type="scientific">Nitrolancea hollandica Lb</name>
    <dbReference type="NCBI Taxonomy" id="1129897"/>
    <lineage>
        <taxon>Bacteria</taxon>
        <taxon>Pseudomonadati</taxon>
        <taxon>Thermomicrobiota</taxon>
        <taxon>Thermomicrobia</taxon>
        <taxon>Sphaerobacterales</taxon>
        <taxon>Sphaerobacterineae</taxon>
        <taxon>Sphaerobacteraceae</taxon>
        <taxon>Nitrolancea</taxon>
    </lineage>
</organism>
<dbReference type="FunFam" id="1.10.3470.10:FF:000001">
    <property type="entry name" value="Vitamin B12 ABC transporter permease BtuC"/>
    <property type="match status" value="1"/>
</dbReference>
<feature type="transmembrane region" description="Helical" evidence="8">
    <location>
        <begin position="206"/>
        <end position="226"/>
    </location>
</feature>
<keyword evidence="3" id="KW-0813">Transport</keyword>
<feature type="transmembrane region" description="Helical" evidence="8">
    <location>
        <begin position="164"/>
        <end position="186"/>
    </location>
</feature>
<evidence type="ECO:0000256" key="6">
    <source>
        <dbReference type="ARBA" id="ARBA00022989"/>
    </source>
</evidence>
<feature type="transmembrane region" description="Helical" evidence="8">
    <location>
        <begin position="294"/>
        <end position="317"/>
    </location>
</feature>
<evidence type="ECO:0000256" key="3">
    <source>
        <dbReference type="ARBA" id="ARBA00022448"/>
    </source>
</evidence>
<dbReference type="Proteomes" id="UP000004221">
    <property type="component" value="Unassembled WGS sequence"/>
</dbReference>
<feature type="transmembrane region" description="Helical" evidence="8">
    <location>
        <begin position="133"/>
        <end position="152"/>
    </location>
</feature>
<evidence type="ECO:0000313" key="9">
    <source>
        <dbReference type="EMBL" id="CCF84678.1"/>
    </source>
</evidence>
<dbReference type="AlphaFoldDB" id="I4EJ16"/>
<evidence type="ECO:0000256" key="1">
    <source>
        <dbReference type="ARBA" id="ARBA00004651"/>
    </source>
</evidence>
<reference evidence="9 10" key="1">
    <citation type="journal article" date="2012" name="ISME J.">
        <title>Nitrification expanded: discovery, physiology and genomics of a nitrite-oxidizing bacterium from the phylum Chloroflexi.</title>
        <authorList>
            <person name="Sorokin D.Y."/>
            <person name="Lucker S."/>
            <person name="Vejmelkova D."/>
            <person name="Kostrikina N.A."/>
            <person name="Kleerebezem R."/>
            <person name="Rijpstra W.I."/>
            <person name="Damste J.S."/>
            <person name="Le Paslier D."/>
            <person name="Muyzer G."/>
            <person name="Wagner M."/>
            <person name="van Loosdrecht M.C."/>
            <person name="Daims H."/>
        </authorList>
    </citation>
    <scope>NUCLEOTIDE SEQUENCE [LARGE SCALE GENOMIC DNA]</scope>
    <source>
        <strain evidence="10">none</strain>
    </source>
</reference>
<dbReference type="InterPro" id="IPR037294">
    <property type="entry name" value="ABC_BtuC-like"/>
</dbReference>
<dbReference type="CDD" id="cd06550">
    <property type="entry name" value="TM_ABC_iron-siderophores_like"/>
    <property type="match status" value="1"/>
</dbReference>